<evidence type="ECO:0000313" key="2">
    <source>
        <dbReference type="Proteomes" id="UP001143856"/>
    </source>
</evidence>
<organism evidence="1 2">
    <name type="scientific">Xylaria curta</name>
    <dbReference type="NCBI Taxonomy" id="42375"/>
    <lineage>
        <taxon>Eukaryota</taxon>
        <taxon>Fungi</taxon>
        <taxon>Dikarya</taxon>
        <taxon>Ascomycota</taxon>
        <taxon>Pezizomycotina</taxon>
        <taxon>Sordariomycetes</taxon>
        <taxon>Xylariomycetidae</taxon>
        <taxon>Xylariales</taxon>
        <taxon>Xylariaceae</taxon>
        <taxon>Xylaria</taxon>
    </lineage>
</organism>
<proteinExistence type="predicted"/>
<evidence type="ECO:0000313" key="1">
    <source>
        <dbReference type="EMBL" id="KAJ2990434.1"/>
    </source>
</evidence>
<reference evidence="1" key="1">
    <citation type="submission" date="2022-10" db="EMBL/GenBank/DDBJ databases">
        <title>Genome Sequence of Xylaria curta.</title>
        <authorList>
            <person name="Buettner E."/>
        </authorList>
    </citation>
    <scope>NUCLEOTIDE SEQUENCE</scope>
    <source>
        <strain evidence="1">Babe10</strain>
    </source>
</reference>
<gene>
    <name evidence="1" type="ORF">NUW58_g2952</name>
</gene>
<accession>A0ACC1PGA5</accession>
<keyword evidence="2" id="KW-1185">Reference proteome</keyword>
<protein>
    <submittedName>
        <fullName evidence="1">Uncharacterized protein</fullName>
    </submittedName>
</protein>
<dbReference type="Proteomes" id="UP001143856">
    <property type="component" value="Unassembled WGS sequence"/>
</dbReference>
<comment type="caution">
    <text evidence="1">The sequence shown here is derived from an EMBL/GenBank/DDBJ whole genome shotgun (WGS) entry which is preliminary data.</text>
</comment>
<dbReference type="EMBL" id="JAPDGR010000419">
    <property type="protein sequence ID" value="KAJ2990434.1"/>
    <property type="molecule type" value="Genomic_DNA"/>
</dbReference>
<sequence>MHVQYAEQPHKPPPGFRIRDATLEDVEGITNIWYESFNPSHKFFEIATPDDTPTREWLNKLFASGITAGPGVIRTFVVEDLSQGNKIVAFSRWVVPQLDGNQDVPLPAFPPHWDPAVSEALWGGMARQRTKVMGTRPHWVAEFIAVASAAQGKGLPLPLLDWGIRQANATGLEVYGDASMRGLPVWKHYGFKENGSFQIQSSPERFGTYEIVAIILTPPAVKL</sequence>
<name>A0ACC1PGA5_9PEZI</name>